<dbReference type="HAMAP" id="MF_00046">
    <property type="entry name" value="MurC"/>
    <property type="match status" value="1"/>
</dbReference>
<comment type="function">
    <text evidence="14">Cell wall formation.</text>
</comment>
<dbReference type="GO" id="GO:0005524">
    <property type="term" value="F:ATP binding"/>
    <property type="evidence" value="ECO:0007669"/>
    <property type="project" value="UniProtKB-UniRule"/>
</dbReference>
<evidence type="ECO:0000256" key="14">
    <source>
        <dbReference type="HAMAP-Rule" id="MF_00046"/>
    </source>
</evidence>
<keyword evidence="11 14" id="KW-0131">Cell cycle</keyword>
<comment type="catalytic activity">
    <reaction evidence="13 14">
        <text>UDP-N-acetyl-alpha-D-muramate + L-alanine + ATP = UDP-N-acetyl-alpha-D-muramoyl-L-alanine + ADP + phosphate + H(+)</text>
        <dbReference type="Rhea" id="RHEA:23372"/>
        <dbReference type="ChEBI" id="CHEBI:15378"/>
        <dbReference type="ChEBI" id="CHEBI:30616"/>
        <dbReference type="ChEBI" id="CHEBI:43474"/>
        <dbReference type="ChEBI" id="CHEBI:57972"/>
        <dbReference type="ChEBI" id="CHEBI:70757"/>
        <dbReference type="ChEBI" id="CHEBI:83898"/>
        <dbReference type="ChEBI" id="CHEBI:456216"/>
        <dbReference type="EC" id="6.3.2.8"/>
    </reaction>
</comment>
<sequence>MYTIDFDKPLNVHFIGIGGISMSGLAEILHQKGFTVTGSDQKGTQITKKLESLDINVFIGHRACNISDDTGLVIYTAAVKEDNIEYITAKVKNIPMLGRAELLGQIMKNYKYPIGVSGTHGKTTTTSMISHILLVGEKDPTISIGGILNAIHGNIRVGHSDYFVAESCEYCDSFLHFNPFVSIILNIEEDHLDYFKDINQIRRSFKAFANKLPNDGYLVINTEIDNYEEIISGLDCNIITYGNDERANFYADNITYNELGYPTYDLIYNGKKIEEISLQVNGIHNVYNSLAAIAATYCLDMDIQNAKKGIMNFTGTNRRFEYKGNIRGVNVIDDYAHHPTAISATLSAATKYPHDKLWVVFQPHTYSRTKAFLKSFADSLSSADNIILTDIYAAREKNTGDIHSKDLLSELTKLGKQAFYFSSFDEIENFLLQNCHPNDLLITMGAGDVKIIGEELIKG</sequence>
<evidence type="ECO:0000259" key="15">
    <source>
        <dbReference type="Pfam" id="PF01225"/>
    </source>
</evidence>
<dbReference type="GO" id="GO:0071555">
    <property type="term" value="P:cell wall organization"/>
    <property type="evidence" value="ECO:0007669"/>
    <property type="project" value="UniProtKB-KW"/>
</dbReference>
<evidence type="ECO:0000313" key="19">
    <source>
        <dbReference type="Proteomes" id="UP001144256"/>
    </source>
</evidence>
<dbReference type="SUPFAM" id="SSF53623">
    <property type="entry name" value="MurD-like peptide ligases, catalytic domain"/>
    <property type="match status" value="1"/>
</dbReference>
<evidence type="ECO:0000256" key="3">
    <source>
        <dbReference type="ARBA" id="ARBA00012211"/>
    </source>
</evidence>
<keyword evidence="5 14" id="KW-0436">Ligase</keyword>
<comment type="subcellular location">
    <subcellularLocation>
        <location evidence="1 14">Cytoplasm</location>
    </subcellularLocation>
</comment>
<feature type="domain" description="Mur ligase C-terminal" evidence="16">
    <location>
        <begin position="318"/>
        <end position="447"/>
    </location>
</feature>
<dbReference type="InterPro" id="IPR036615">
    <property type="entry name" value="Mur_ligase_C_dom_sf"/>
</dbReference>
<evidence type="ECO:0000256" key="5">
    <source>
        <dbReference type="ARBA" id="ARBA00022598"/>
    </source>
</evidence>
<dbReference type="GO" id="GO:0005737">
    <property type="term" value="C:cytoplasm"/>
    <property type="evidence" value="ECO:0007669"/>
    <property type="project" value="UniProtKB-SubCell"/>
</dbReference>
<dbReference type="PANTHER" id="PTHR43445">
    <property type="entry name" value="UDP-N-ACETYLMURAMATE--L-ALANINE LIGASE-RELATED"/>
    <property type="match status" value="1"/>
</dbReference>
<organism evidence="18 19">
    <name type="scientific">Vallitalea longa</name>
    <dbReference type="NCBI Taxonomy" id="2936439"/>
    <lineage>
        <taxon>Bacteria</taxon>
        <taxon>Bacillati</taxon>
        <taxon>Bacillota</taxon>
        <taxon>Clostridia</taxon>
        <taxon>Lachnospirales</taxon>
        <taxon>Vallitaleaceae</taxon>
        <taxon>Vallitalea</taxon>
    </lineage>
</organism>
<keyword evidence="10 14" id="KW-0573">Peptidoglycan synthesis</keyword>
<comment type="pathway">
    <text evidence="2 14">Cell wall biogenesis; peptidoglycan biosynthesis.</text>
</comment>
<feature type="domain" description="Mur ligase N-terminal catalytic" evidence="15">
    <location>
        <begin position="12"/>
        <end position="110"/>
    </location>
</feature>
<keyword evidence="12 14" id="KW-0961">Cell wall biogenesis/degradation</keyword>
<evidence type="ECO:0000259" key="16">
    <source>
        <dbReference type="Pfam" id="PF02875"/>
    </source>
</evidence>
<dbReference type="InterPro" id="IPR000713">
    <property type="entry name" value="Mur_ligase_N"/>
</dbReference>
<dbReference type="AlphaFoldDB" id="A0A9W5YAU1"/>
<evidence type="ECO:0000256" key="11">
    <source>
        <dbReference type="ARBA" id="ARBA00023306"/>
    </source>
</evidence>
<dbReference type="Pfam" id="PF08245">
    <property type="entry name" value="Mur_ligase_M"/>
    <property type="match status" value="1"/>
</dbReference>
<dbReference type="Proteomes" id="UP001144256">
    <property type="component" value="Unassembled WGS sequence"/>
</dbReference>
<dbReference type="InterPro" id="IPR013221">
    <property type="entry name" value="Mur_ligase_cen"/>
</dbReference>
<evidence type="ECO:0000256" key="6">
    <source>
        <dbReference type="ARBA" id="ARBA00022618"/>
    </source>
</evidence>
<dbReference type="Gene3D" id="3.90.190.20">
    <property type="entry name" value="Mur ligase, C-terminal domain"/>
    <property type="match status" value="1"/>
</dbReference>
<dbReference type="GO" id="GO:0008763">
    <property type="term" value="F:UDP-N-acetylmuramate-L-alanine ligase activity"/>
    <property type="evidence" value="ECO:0007669"/>
    <property type="project" value="UniProtKB-UniRule"/>
</dbReference>
<keyword evidence="6 14" id="KW-0132">Cell division</keyword>
<evidence type="ECO:0000256" key="8">
    <source>
        <dbReference type="ARBA" id="ARBA00022840"/>
    </source>
</evidence>
<evidence type="ECO:0000313" key="18">
    <source>
        <dbReference type="EMBL" id="GKX30550.1"/>
    </source>
</evidence>
<dbReference type="SUPFAM" id="SSF51984">
    <property type="entry name" value="MurCD N-terminal domain"/>
    <property type="match status" value="1"/>
</dbReference>
<keyword evidence="19" id="KW-1185">Reference proteome</keyword>
<evidence type="ECO:0000256" key="2">
    <source>
        <dbReference type="ARBA" id="ARBA00004752"/>
    </source>
</evidence>
<dbReference type="NCBIfam" id="TIGR01082">
    <property type="entry name" value="murC"/>
    <property type="match status" value="1"/>
</dbReference>
<evidence type="ECO:0000259" key="17">
    <source>
        <dbReference type="Pfam" id="PF08245"/>
    </source>
</evidence>
<dbReference type="EMBL" id="BRLB01000010">
    <property type="protein sequence ID" value="GKX30550.1"/>
    <property type="molecule type" value="Genomic_DNA"/>
</dbReference>
<dbReference type="InterPro" id="IPR005758">
    <property type="entry name" value="UDP-N-AcMur_Ala_ligase_MurC"/>
</dbReference>
<feature type="binding site" evidence="14">
    <location>
        <begin position="118"/>
        <end position="124"/>
    </location>
    <ligand>
        <name>ATP</name>
        <dbReference type="ChEBI" id="CHEBI:30616"/>
    </ligand>
</feature>
<protein>
    <recommendedName>
        <fullName evidence="3 14">UDP-N-acetylmuramate--L-alanine ligase</fullName>
        <ecNumber evidence="3 14">6.3.2.8</ecNumber>
    </recommendedName>
    <alternativeName>
        <fullName evidence="14">UDP-N-acetylmuramoyl-L-alanine synthetase</fullName>
    </alternativeName>
</protein>
<evidence type="ECO:0000256" key="7">
    <source>
        <dbReference type="ARBA" id="ARBA00022741"/>
    </source>
</evidence>
<dbReference type="Pfam" id="PF02875">
    <property type="entry name" value="Mur_ligase_C"/>
    <property type="match status" value="1"/>
</dbReference>
<dbReference type="InterPro" id="IPR050061">
    <property type="entry name" value="MurCDEF_pg_biosynth"/>
</dbReference>
<proteinExistence type="inferred from homology"/>
<evidence type="ECO:0000256" key="13">
    <source>
        <dbReference type="ARBA" id="ARBA00047833"/>
    </source>
</evidence>
<name>A0A9W5YAU1_9FIRM</name>
<dbReference type="GO" id="GO:0051301">
    <property type="term" value="P:cell division"/>
    <property type="evidence" value="ECO:0007669"/>
    <property type="project" value="UniProtKB-KW"/>
</dbReference>
<dbReference type="Gene3D" id="3.40.50.720">
    <property type="entry name" value="NAD(P)-binding Rossmann-like Domain"/>
    <property type="match status" value="1"/>
</dbReference>
<dbReference type="PANTHER" id="PTHR43445:SF3">
    <property type="entry name" value="UDP-N-ACETYLMURAMATE--L-ALANINE LIGASE"/>
    <property type="match status" value="1"/>
</dbReference>
<keyword evidence="4 14" id="KW-0963">Cytoplasm</keyword>
<dbReference type="InterPro" id="IPR036565">
    <property type="entry name" value="Mur-like_cat_sf"/>
</dbReference>
<dbReference type="SUPFAM" id="SSF53244">
    <property type="entry name" value="MurD-like peptide ligases, peptide-binding domain"/>
    <property type="match status" value="1"/>
</dbReference>
<gene>
    <name evidence="14 18" type="primary">murC</name>
    <name evidence="18" type="ORF">SH1V18_30300</name>
</gene>
<dbReference type="GO" id="GO:0008360">
    <property type="term" value="P:regulation of cell shape"/>
    <property type="evidence" value="ECO:0007669"/>
    <property type="project" value="UniProtKB-KW"/>
</dbReference>
<dbReference type="RefSeq" id="WP_281816831.1">
    <property type="nucleotide sequence ID" value="NZ_BRLB01000010.1"/>
</dbReference>
<dbReference type="Gene3D" id="3.40.1190.10">
    <property type="entry name" value="Mur-like, catalytic domain"/>
    <property type="match status" value="1"/>
</dbReference>
<evidence type="ECO:0000256" key="9">
    <source>
        <dbReference type="ARBA" id="ARBA00022960"/>
    </source>
</evidence>
<comment type="caution">
    <text evidence="18">The sequence shown here is derived from an EMBL/GenBank/DDBJ whole genome shotgun (WGS) entry which is preliminary data.</text>
</comment>
<dbReference type="Pfam" id="PF01225">
    <property type="entry name" value="Mur_ligase"/>
    <property type="match status" value="1"/>
</dbReference>
<comment type="similarity">
    <text evidence="14">Belongs to the MurCDEF family.</text>
</comment>
<keyword evidence="9 14" id="KW-0133">Cell shape</keyword>
<evidence type="ECO:0000256" key="12">
    <source>
        <dbReference type="ARBA" id="ARBA00023316"/>
    </source>
</evidence>
<accession>A0A9W5YAU1</accession>
<evidence type="ECO:0000256" key="1">
    <source>
        <dbReference type="ARBA" id="ARBA00004496"/>
    </source>
</evidence>
<keyword evidence="7 14" id="KW-0547">Nucleotide-binding</keyword>
<keyword evidence="8 14" id="KW-0067">ATP-binding</keyword>
<dbReference type="GO" id="GO:0009252">
    <property type="term" value="P:peptidoglycan biosynthetic process"/>
    <property type="evidence" value="ECO:0007669"/>
    <property type="project" value="UniProtKB-UniRule"/>
</dbReference>
<feature type="domain" description="Mur ligase central" evidence="17">
    <location>
        <begin position="116"/>
        <end position="295"/>
    </location>
</feature>
<evidence type="ECO:0000256" key="4">
    <source>
        <dbReference type="ARBA" id="ARBA00022490"/>
    </source>
</evidence>
<reference evidence="18" key="1">
    <citation type="submission" date="2022-06" db="EMBL/GenBank/DDBJ databases">
        <title>Vallitalea longa sp. nov., an anaerobic bacterium isolated from marine sediment.</title>
        <authorList>
            <person name="Hirano S."/>
            <person name="Terahara T."/>
            <person name="Mori K."/>
            <person name="Hamada M."/>
            <person name="Matsumoto R."/>
            <person name="Kobayashi T."/>
        </authorList>
    </citation>
    <scope>NUCLEOTIDE SEQUENCE</scope>
    <source>
        <strain evidence="18">SH18-1</strain>
    </source>
</reference>
<evidence type="ECO:0000256" key="10">
    <source>
        <dbReference type="ARBA" id="ARBA00022984"/>
    </source>
</evidence>
<dbReference type="EC" id="6.3.2.8" evidence="3 14"/>
<dbReference type="InterPro" id="IPR004101">
    <property type="entry name" value="Mur_ligase_C"/>
</dbReference>